<organism evidence="6 7">
    <name type="scientific">Phoxinus phoxinus</name>
    <name type="common">Eurasian minnow</name>
    <dbReference type="NCBI Taxonomy" id="58324"/>
    <lineage>
        <taxon>Eukaryota</taxon>
        <taxon>Metazoa</taxon>
        <taxon>Chordata</taxon>
        <taxon>Craniata</taxon>
        <taxon>Vertebrata</taxon>
        <taxon>Euteleostomi</taxon>
        <taxon>Actinopterygii</taxon>
        <taxon>Neopterygii</taxon>
        <taxon>Teleostei</taxon>
        <taxon>Ostariophysi</taxon>
        <taxon>Cypriniformes</taxon>
        <taxon>Leuciscidae</taxon>
        <taxon>Phoxininae</taxon>
        <taxon>Phoxinus</taxon>
    </lineage>
</organism>
<dbReference type="InterPro" id="IPR000436">
    <property type="entry name" value="Sushi_SCR_CCP_dom"/>
</dbReference>
<accession>A0AAN9CRG5</accession>
<keyword evidence="4" id="KW-0472">Membrane</keyword>
<feature type="transmembrane region" description="Helical" evidence="4">
    <location>
        <begin position="91"/>
        <end position="116"/>
    </location>
</feature>
<keyword evidence="4" id="KW-1133">Transmembrane helix</keyword>
<name>A0AAN9CRG5_9TELE</name>
<feature type="disulfide bond" evidence="2">
    <location>
        <begin position="19"/>
        <end position="62"/>
    </location>
</feature>
<evidence type="ECO:0000313" key="6">
    <source>
        <dbReference type="EMBL" id="KAK7146618.1"/>
    </source>
</evidence>
<dbReference type="Proteomes" id="UP001364617">
    <property type="component" value="Unassembled WGS sequence"/>
</dbReference>
<evidence type="ECO:0000256" key="1">
    <source>
        <dbReference type="ARBA" id="ARBA00023157"/>
    </source>
</evidence>
<keyword evidence="1 2" id="KW-1015">Disulfide bond</keyword>
<keyword evidence="7" id="KW-1185">Reference proteome</keyword>
<evidence type="ECO:0000313" key="7">
    <source>
        <dbReference type="Proteomes" id="UP001364617"/>
    </source>
</evidence>
<dbReference type="CDD" id="cd00033">
    <property type="entry name" value="CCP"/>
    <property type="match status" value="1"/>
</dbReference>
<evidence type="ECO:0000256" key="3">
    <source>
        <dbReference type="SAM" id="MobiDB-lite"/>
    </source>
</evidence>
<reference evidence="6 7" key="1">
    <citation type="submission" date="2024-02" db="EMBL/GenBank/DDBJ databases">
        <title>Chromosome-level genome assembly of the Eurasian Minnow (Phoxinus phoxinus).</title>
        <authorList>
            <person name="Oriowo T.O."/>
            <person name="Martin S."/>
            <person name="Stange M."/>
            <person name="Chrysostomakis Y."/>
            <person name="Brown T."/>
            <person name="Winkler S."/>
            <person name="Kukowka S."/>
            <person name="Myers E.W."/>
            <person name="Bohne A."/>
        </authorList>
    </citation>
    <scope>NUCLEOTIDE SEQUENCE [LARGE SCALE GENOMIC DNA]</scope>
    <source>
        <strain evidence="6">ZFMK-TIS-60720</strain>
        <tissue evidence="6">Whole Organism</tissue>
    </source>
</reference>
<proteinExistence type="predicted"/>
<gene>
    <name evidence="6" type="ORF">R3I93_014163</name>
</gene>
<dbReference type="SUPFAM" id="SSF57535">
    <property type="entry name" value="Complement control module/SCR domain"/>
    <property type="match status" value="1"/>
</dbReference>
<feature type="region of interest" description="Disordered" evidence="3">
    <location>
        <begin position="122"/>
        <end position="161"/>
    </location>
</feature>
<evidence type="ECO:0000256" key="2">
    <source>
        <dbReference type="PROSITE-ProRule" id="PRU00302"/>
    </source>
</evidence>
<evidence type="ECO:0000256" key="4">
    <source>
        <dbReference type="SAM" id="Phobius"/>
    </source>
</evidence>
<dbReference type="PROSITE" id="PS50923">
    <property type="entry name" value="SUSHI"/>
    <property type="match status" value="1"/>
</dbReference>
<dbReference type="Gene3D" id="2.10.70.10">
    <property type="entry name" value="Complement Module, domain 1"/>
    <property type="match status" value="1"/>
</dbReference>
<comment type="caution">
    <text evidence="6">The sequence shown here is derived from an EMBL/GenBank/DDBJ whole genome shotgun (WGS) entry which is preliminary data.</text>
</comment>
<dbReference type="PANTHER" id="PTHR46879:SF1">
    <property type="entry name" value="SUSHI DOMAIN-CONTAINING PROTEIN 3"/>
    <property type="match status" value="1"/>
</dbReference>
<sequence length="235" mass="25907">MAFIISASEPGMGDRAGQCSPPPAPVIGTLKLVSGDGTSVGSVMSLQCPNTHRALSGAQLSCVWSWNDTRWSGGTPQCKPWSRLEDEGFRLALLVSIISAAIILLMSFTFITSCLVKHVKREERRKMDRARKSGASEVDLQREPLHNQKTTNNNNNNNYTQLTATSRTTDNQIYIPCRCVHEGKILHPSQISVILHPPAERLMNTHTGAGDTHSCRPVWTGHTPGHHMRTNEDFV</sequence>
<keyword evidence="4" id="KW-0812">Transmembrane</keyword>
<dbReference type="SMART" id="SM00032">
    <property type="entry name" value="CCP"/>
    <property type="match status" value="1"/>
</dbReference>
<feature type="domain" description="Sushi" evidence="5">
    <location>
        <begin position="17"/>
        <end position="80"/>
    </location>
</feature>
<evidence type="ECO:0000259" key="5">
    <source>
        <dbReference type="PROSITE" id="PS50923"/>
    </source>
</evidence>
<keyword evidence="2" id="KW-0768">Sushi</keyword>
<dbReference type="InterPro" id="IPR035976">
    <property type="entry name" value="Sushi/SCR/CCP_sf"/>
</dbReference>
<dbReference type="EMBL" id="JAYKXH010000014">
    <property type="protein sequence ID" value="KAK7146618.1"/>
    <property type="molecule type" value="Genomic_DNA"/>
</dbReference>
<protein>
    <recommendedName>
        <fullName evidence="5">Sushi domain-containing protein</fullName>
    </recommendedName>
</protein>
<dbReference type="InterPro" id="IPR053067">
    <property type="entry name" value="SUSD3"/>
</dbReference>
<dbReference type="AlphaFoldDB" id="A0AAN9CRG5"/>
<comment type="caution">
    <text evidence="2">Lacks conserved residue(s) required for the propagation of feature annotation.</text>
</comment>
<dbReference type="GO" id="GO:0005886">
    <property type="term" value="C:plasma membrane"/>
    <property type="evidence" value="ECO:0007669"/>
    <property type="project" value="TreeGrafter"/>
</dbReference>
<dbReference type="PANTHER" id="PTHR46879">
    <property type="entry name" value="SUSHI DOMAIN-CONTAINING PROTEIN 3"/>
    <property type="match status" value="1"/>
</dbReference>